<protein>
    <submittedName>
        <fullName evidence="2">Methyltransferase type 11</fullName>
    </submittedName>
</protein>
<accession>A0AB34FXN2</accession>
<comment type="caution">
    <text evidence="2">The sequence shown here is derived from an EMBL/GenBank/DDBJ whole genome shotgun (WGS) entry which is preliminary data.</text>
</comment>
<name>A0AB34FXN2_9HYPO</name>
<gene>
    <name evidence="2" type="ORF">O9K51_02181</name>
</gene>
<evidence type="ECO:0000259" key="1">
    <source>
        <dbReference type="Pfam" id="PF08241"/>
    </source>
</evidence>
<dbReference type="GO" id="GO:0032259">
    <property type="term" value="P:methylation"/>
    <property type="evidence" value="ECO:0007669"/>
    <property type="project" value="UniProtKB-KW"/>
</dbReference>
<sequence>MPNPNLVGTLDSWEANAAFWDAGMGFHGNEYWNLLQKPFLQKLIPVDEEHPGRTRILDLATGNGLASRFLASRGASVVATDGSKEMLKFCKERCTSDEATRMQFRELDVTKTEDFESLLGSSLADGGFDVVLINMAIMDIETLEPLADALPKLLKANGIFVATMLHPVFFTSHGNRIVEVLNDPVTGEYYNVRGRVIREYMDVKPWRGVAVNGQPAHQLYFHRPLHELFGTFFNKGLVMDGLEEPTFTDEHTEVRQEGRPESSRNYTQIPPIMAFRFRKLE</sequence>
<proteinExistence type="predicted"/>
<dbReference type="InterPro" id="IPR013216">
    <property type="entry name" value="Methyltransf_11"/>
</dbReference>
<dbReference type="Pfam" id="PF08241">
    <property type="entry name" value="Methyltransf_11"/>
    <property type="match status" value="1"/>
</dbReference>
<dbReference type="EMBL" id="JAQHRD010000002">
    <property type="protein sequence ID" value="KAJ6443795.1"/>
    <property type="molecule type" value="Genomic_DNA"/>
</dbReference>
<dbReference type="GO" id="GO:0008168">
    <property type="term" value="F:methyltransferase activity"/>
    <property type="evidence" value="ECO:0007669"/>
    <property type="project" value="UniProtKB-KW"/>
</dbReference>
<dbReference type="Proteomes" id="UP001163105">
    <property type="component" value="Unassembled WGS sequence"/>
</dbReference>
<dbReference type="Gene3D" id="3.40.50.150">
    <property type="entry name" value="Vaccinia Virus protein VP39"/>
    <property type="match status" value="1"/>
</dbReference>
<dbReference type="SUPFAM" id="SSF53335">
    <property type="entry name" value="S-adenosyl-L-methionine-dependent methyltransferases"/>
    <property type="match status" value="1"/>
</dbReference>
<dbReference type="CDD" id="cd02440">
    <property type="entry name" value="AdoMet_MTases"/>
    <property type="match status" value="1"/>
</dbReference>
<keyword evidence="2" id="KW-0489">Methyltransferase</keyword>
<evidence type="ECO:0000313" key="2">
    <source>
        <dbReference type="EMBL" id="KAJ6443795.1"/>
    </source>
</evidence>
<reference evidence="2" key="1">
    <citation type="submission" date="2023-01" db="EMBL/GenBank/DDBJ databases">
        <title>The growth and conidiation of Purpureocillium lavendulum are regulated by nitrogen source and histone H3K14 acetylation.</title>
        <authorList>
            <person name="Tang P."/>
            <person name="Han J."/>
            <person name="Zhang C."/>
            <person name="Tang P."/>
            <person name="Qi F."/>
            <person name="Zhang K."/>
            <person name="Liang L."/>
        </authorList>
    </citation>
    <scope>NUCLEOTIDE SEQUENCE</scope>
    <source>
        <strain evidence="2">YMF1.00683</strain>
    </source>
</reference>
<organism evidence="2 3">
    <name type="scientific">Purpureocillium lavendulum</name>
    <dbReference type="NCBI Taxonomy" id="1247861"/>
    <lineage>
        <taxon>Eukaryota</taxon>
        <taxon>Fungi</taxon>
        <taxon>Dikarya</taxon>
        <taxon>Ascomycota</taxon>
        <taxon>Pezizomycotina</taxon>
        <taxon>Sordariomycetes</taxon>
        <taxon>Hypocreomycetidae</taxon>
        <taxon>Hypocreales</taxon>
        <taxon>Ophiocordycipitaceae</taxon>
        <taxon>Purpureocillium</taxon>
    </lineage>
</organism>
<dbReference type="AlphaFoldDB" id="A0AB34FXN2"/>
<keyword evidence="2" id="KW-0808">Transferase</keyword>
<dbReference type="InterPro" id="IPR029063">
    <property type="entry name" value="SAM-dependent_MTases_sf"/>
</dbReference>
<feature type="domain" description="Methyltransferase type 11" evidence="1">
    <location>
        <begin position="57"/>
        <end position="161"/>
    </location>
</feature>
<evidence type="ECO:0000313" key="3">
    <source>
        <dbReference type="Proteomes" id="UP001163105"/>
    </source>
</evidence>
<keyword evidence="3" id="KW-1185">Reference proteome</keyword>